<evidence type="ECO:0000256" key="1">
    <source>
        <dbReference type="ARBA" id="ARBA00022884"/>
    </source>
</evidence>
<organism evidence="5 6">
    <name type="scientific">Tepidicaulis marinus</name>
    <dbReference type="NCBI Taxonomy" id="1333998"/>
    <lineage>
        <taxon>Bacteria</taxon>
        <taxon>Pseudomonadati</taxon>
        <taxon>Pseudomonadota</taxon>
        <taxon>Alphaproteobacteria</taxon>
        <taxon>Hyphomicrobiales</taxon>
        <taxon>Parvibaculaceae</taxon>
        <taxon>Tepidicaulis</taxon>
    </lineage>
</organism>
<dbReference type="InterPro" id="IPR002942">
    <property type="entry name" value="S4_RNA-bd"/>
</dbReference>
<dbReference type="InterPro" id="IPR047048">
    <property type="entry name" value="TlyA"/>
</dbReference>
<evidence type="ECO:0000313" key="6">
    <source>
        <dbReference type="Proteomes" id="UP000028702"/>
    </source>
</evidence>
<dbReference type="InterPro" id="IPR002877">
    <property type="entry name" value="RNA_MeTrfase_FtsJ_dom"/>
</dbReference>
<comment type="similarity">
    <text evidence="2">Belongs to the TlyA family.</text>
</comment>
<name>A0A081BDK6_9HYPH</name>
<dbReference type="CDD" id="cd00165">
    <property type="entry name" value="S4"/>
    <property type="match status" value="1"/>
</dbReference>
<dbReference type="PANTHER" id="PTHR32319:SF0">
    <property type="entry name" value="BACTERIAL HEMOLYSIN-LIKE PROTEIN"/>
    <property type="match status" value="1"/>
</dbReference>
<gene>
    <name evidence="5" type="ORF">M2A_2623</name>
</gene>
<proteinExistence type="inferred from homology"/>
<comment type="caution">
    <text evidence="5">The sequence shown here is derived from an EMBL/GenBank/DDBJ whole genome shotgun (WGS) entry which is preliminary data.</text>
</comment>
<dbReference type="STRING" id="1333998.M2A_2623"/>
<reference evidence="5 6" key="1">
    <citation type="submission" date="2014-07" db="EMBL/GenBank/DDBJ databases">
        <title>Tepidicaulis marinum gen. nov., sp. nov., a novel marine bacterium denitrifying nitrate to nitrous oxide strictly under microaerobic conditions.</title>
        <authorList>
            <person name="Takeuchi M."/>
            <person name="Yamagishi T."/>
            <person name="Kamagata Y."/>
            <person name="Oshima K."/>
            <person name="Hattori M."/>
            <person name="Katayama T."/>
            <person name="Hanada S."/>
            <person name="Tamaki H."/>
            <person name="Marumo K."/>
            <person name="Maeda H."/>
            <person name="Nedachi M."/>
            <person name="Iwasaki W."/>
            <person name="Suwa Y."/>
            <person name="Sakata S."/>
        </authorList>
    </citation>
    <scope>NUCLEOTIDE SEQUENCE [LARGE SCALE GENOMIC DNA]</scope>
    <source>
        <strain evidence="5 6">MA2</strain>
    </source>
</reference>
<evidence type="ECO:0000259" key="4">
    <source>
        <dbReference type="SMART" id="SM00363"/>
    </source>
</evidence>
<dbReference type="PANTHER" id="PTHR32319">
    <property type="entry name" value="BACTERIAL HEMOLYSIN-LIKE PROTEIN"/>
    <property type="match status" value="1"/>
</dbReference>
<dbReference type="eggNOG" id="COG1189">
    <property type="taxonomic scope" value="Bacteria"/>
</dbReference>
<sequence>MTEPGERLDMALVSRGLAPSRARAQALLRERKVSVNGEAVSKAARMVAPSDEVSLSAPDHPWVSRAALKLVHGLAHFGIKPEGLRALDLGASTGGFTQVLRAHGAAHVIAVDVGHGQFAGSLREDDGISVLEGTNARDLSVEMTGGAVDLIVCDVSFISLEKALPAALALAKPGAFLLTLIKPQFEVGKGRLGKGGIVKDAGLHEEVCVRLETWLAAQPGWRVLGLCPSPITGSDGNKEFLMAGRFDG</sequence>
<dbReference type="GO" id="GO:0003723">
    <property type="term" value="F:RNA binding"/>
    <property type="evidence" value="ECO:0007669"/>
    <property type="project" value="UniProtKB-KW"/>
</dbReference>
<dbReference type="AlphaFoldDB" id="A0A081BDK6"/>
<dbReference type="Proteomes" id="UP000028702">
    <property type="component" value="Unassembled WGS sequence"/>
</dbReference>
<dbReference type="SMART" id="SM00363">
    <property type="entry name" value="S4"/>
    <property type="match status" value="1"/>
</dbReference>
<evidence type="ECO:0000256" key="2">
    <source>
        <dbReference type="ARBA" id="ARBA00029460"/>
    </source>
</evidence>
<dbReference type="PROSITE" id="PS50889">
    <property type="entry name" value="S4"/>
    <property type="match status" value="1"/>
</dbReference>
<evidence type="ECO:0000313" key="5">
    <source>
        <dbReference type="EMBL" id="GAK46124.1"/>
    </source>
</evidence>
<evidence type="ECO:0000256" key="3">
    <source>
        <dbReference type="PROSITE-ProRule" id="PRU00182"/>
    </source>
</evidence>
<dbReference type="Pfam" id="PF01728">
    <property type="entry name" value="FtsJ"/>
    <property type="match status" value="1"/>
</dbReference>
<dbReference type="EMBL" id="BBIO01000015">
    <property type="protein sequence ID" value="GAK46124.1"/>
    <property type="molecule type" value="Genomic_DNA"/>
</dbReference>
<dbReference type="CDD" id="cd02440">
    <property type="entry name" value="AdoMet_MTases"/>
    <property type="match status" value="1"/>
</dbReference>
<keyword evidence="6" id="KW-1185">Reference proteome</keyword>
<keyword evidence="1 3" id="KW-0694">RNA-binding</keyword>
<protein>
    <submittedName>
        <fullName evidence="5">Hemolysin A</fullName>
    </submittedName>
</protein>
<dbReference type="SUPFAM" id="SSF53335">
    <property type="entry name" value="S-adenosyl-L-methionine-dependent methyltransferases"/>
    <property type="match status" value="1"/>
</dbReference>
<dbReference type="InterPro" id="IPR029063">
    <property type="entry name" value="SAM-dependent_MTases_sf"/>
</dbReference>
<dbReference type="GO" id="GO:0032259">
    <property type="term" value="P:methylation"/>
    <property type="evidence" value="ECO:0007669"/>
    <property type="project" value="InterPro"/>
</dbReference>
<dbReference type="Pfam" id="PF01479">
    <property type="entry name" value="S4"/>
    <property type="match status" value="1"/>
</dbReference>
<feature type="domain" description="RNA-binding S4" evidence="4">
    <location>
        <begin position="6"/>
        <end position="69"/>
    </location>
</feature>
<dbReference type="Gene3D" id="3.40.50.150">
    <property type="entry name" value="Vaccinia Virus protein VP39"/>
    <property type="match status" value="1"/>
</dbReference>
<accession>A0A081BDK6</accession>
<dbReference type="PIRSF" id="PIRSF005578">
    <property type="entry name" value="TlyA"/>
    <property type="match status" value="1"/>
</dbReference>
<dbReference type="Gene3D" id="3.10.290.10">
    <property type="entry name" value="RNA-binding S4 domain"/>
    <property type="match status" value="1"/>
</dbReference>
<dbReference type="InterPro" id="IPR036986">
    <property type="entry name" value="S4_RNA-bd_sf"/>
</dbReference>
<dbReference type="InterPro" id="IPR004538">
    <property type="entry name" value="Hemolysin_A/TlyA"/>
</dbReference>
<dbReference type="SUPFAM" id="SSF55174">
    <property type="entry name" value="Alpha-L RNA-binding motif"/>
    <property type="match status" value="1"/>
</dbReference>
<dbReference type="GO" id="GO:0008168">
    <property type="term" value="F:methyltransferase activity"/>
    <property type="evidence" value="ECO:0007669"/>
    <property type="project" value="InterPro"/>
</dbReference>